<evidence type="ECO:0000313" key="8">
    <source>
        <dbReference type="Proteomes" id="UP000198362"/>
    </source>
</evidence>
<evidence type="ECO:0000259" key="6">
    <source>
        <dbReference type="Pfam" id="PF01694"/>
    </source>
</evidence>
<dbReference type="Gene3D" id="1.20.1540.10">
    <property type="entry name" value="Rhomboid-like"/>
    <property type="match status" value="1"/>
</dbReference>
<keyword evidence="4 5" id="KW-0472">Membrane</keyword>
<feature type="transmembrane region" description="Helical" evidence="5">
    <location>
        <begin position="202"/>
        <end position="220"/>
    </location>
</feature>
<dbReference type="GO" id="GO:0004252">
    <property type="term" value="F:serine-type endopeptidase activity"/>
    <property type="evidence" value="ECO:0007669"/>
    <property type="project" value="InterPro"/>
</dbReference>
<organism evidence="7 8">
    <name type="scientific">Asanoa hainanensis</name>
    <dbReference type="NCBI Taxonomy" id="560556"/>
    <lineage>
        <taxon>Bacteria</taxon>
        <taxon>Bacillati</taxon>
        <taxon>Actinomycetota</taxon>
        <taxon>Actinomycetes</taxon>
        <taxon>Micromonosporales</taxon>
        <taxon>Micromonosporaceae</taxon>
        <taxon>Asanoa</taxon>
    </lineage>
</organism>
<sequence length="250" mass="26332">MTAARRIPLTLAVFAVTAAFSLAQFSFPAVLTSLQRTPAIRDGQVWRLVTSLLVQDGGWFGTISNLFFLLLVGALAELTVRRWLWATCYLGCGLAAELIALSWQPTGGGNSIAICGLAGALTVALLARPLRPSAAWRTDALGSDLRPRHLWLPAGVAWWSVALLGTASEVALYIGAVGGVAVQIALVAGGEQGRGNRTLGRIVAVGALLVGIALTALRNIHGPPLLLGAAICSASIYASMRIWKQSKRER</sequence>
<evidence type="ECO:0000256" key="3">
    <source>
        <dbReference type="ARBA" id="ARBA00022989"/>
    </source>
</evidence>
<evidence type="ECO:0000256" key="5">
    <source>
        <dbReference type="SAM" id="Phobius"/>
    </source>
</evidence>
<feature type="transmembrane region" description="Helical" evidence="5">
    <location>
        <begin position="57"/>
        <end position="76"/>
    </location>
</feature>
<feature type="transmembrane region" description="Helical" evidence="5">
    <location>
        <begin position="83"/>
        <end position="103"/>
    </location>
</feature>
<keyword evidence="3 5" id="KW-1133">Transmembrane helix</keyword>
<evidence type="ECO:0000256" key="2">
    <source>
        <dbReference type="ARBA" id="ARBA00022692"/>
    </source>
</evidence>
<dbReference type="EMBL" id="FZPH01000003">
    <property type="protein sequence ID" value="SNT19651.1"/>
    <property type="molecule type" value="Genomic_DNA"/>
</dbReference>
<dbReference type="Proteomes" id="UP000198362">
    <property type="component" value="Unassembled WGS sequence"/>
</dbReference>
<keyword evidence="8" id="KW-1185">Reference proteome</keyword>
<dbReference type="InterPro" id="IPR022764">
    <property type="entry name" value="Peptidase_S54_rhomboid_dom"/>
</dbReference>
<evidence type="ECO:0000313" key="7">
    <source>
        <dbReference type="EMBL" id="SNT19651.1"/>
    </source>
</evidence>
<evidence type="ECO:0000256" key="1">
    <source>
        <dbReference type="ARBA" id="ARBA00004141"/>
    </source>
</evidence>
<keyword evidence="2 5" id="KW-0812">Transmembrane</keyword>
<dbReference type="RefSeq" id="WP_179266122.1">
    <property type="nucleotide sequence ID" value="NZ_FZPH01000003.1"/>
</dbReference>
<gene>
    <name evidence="7" type="ORF">SAMN05421812_103668</name>
</gene>
<dbReference type="SUPFAM" id="SSF144091">
    <property type="entry name" value="Rhomboid-like"/>
    <property type="match status" value="1"/>
</dbReference>
<protein>
    <submittedName>
        <fullName evidence="7">Rhomboid family protein</fullName>
    </submittedName>
</protein>
<feature type="transmembrane region" description="Helical" evidence="5">
    <location>
        <begin position="226"/>
        <end position="243"/>
    </location>
</feature>
<dbReference type="InterPro" id="IPR035952">
    <property type="entry name" value="Rhomboid-like_sf"/>
</dbReference>
<dbReference type="GO" id="GO:0016020">
    <property type="term" value="C:membrane"/>
    <property type="evidence" value="ECO:0007669"/>
    <property type="project" value="UniProtKB-SubCell"/>
</dbReference>
<dbReference type="Pfam" id="PF01694">
    <property type="entry name" value="Rhomboid"/>
    <property type="match status" value="1"/>
</dbReference>
<reference evidence="7 8" key="1">
    <citation type="submission" date="2017-06" db="EMBL/GenBank/DDBJ databases">
        <authorList>
            <person name="Kim H.J."/>
            <person name="Triplett B.A."/>
        </authorList>
    </citation>
    <scope>NUCLEOTIDE SEQUENCE [LARGE SCALE GENOMIC DNA]</scope>
    <source>
        <strain evidence="7 8">CGMCC 4.5593</strain>
    </source>
</reference>
<evidence type="ECO:0000256" key="4">
    <source>
        <dbReference type="ARBA" id="ARBA00023136"/>
    </source>
</evidence>
<proteinExistence type="predicted"/>
<feature type="domain" description="Peptidase S54 rhomboid" evidence="6">
    <location>
        <begin position="43"/>
        <end position="184"/>
    </location>
</feature>
<dbReference type="AlphaFoldDB" id="A0A239KNA9"/>
<name>A0A239KNA9_9ACTN</name>
<accession>A0A239KNA9</accession>
<comment type="subcellular location">
    <subcellularLocation>
        <location evidence="1">Membrane</location>
        <topology evidence="1">Multi-pass membrane protein</topology>
    </subcellularLocation>
</comment>